<protein>
    <submittedName>
        <fullName evidence="3">Helix-turn-helix transcriptional regulator</fullName>
    </submittedName>
</protein>
<dbReference type="InterPro" id="IPR050807">
    <property type="entry name" value="TransReg_Diox_bact_type"/>
</dbReference>
<dbReference type="CDD" id="cd00093">
    <property type="entry name" value="HTH_XRE"/>
    <property type="match status" value="1"/>
</dbReference>
<dbReference type="EMBL" id="JACSQL010000020">
    <property type="protein sequence ID" value="MBD7971120.1"/>
    <property type="molecule type" value="Genomic_DNA"/>
</dbReference>
<evidence type="ECO:0000259" key="2">
    <source>
        <dbReference type="PROSITE" id="PS50943"/>
    </source>
</evidence>
<gene>
    <name evidence="3" type="ORF">H9647_23910</name>
</gene>
<dbReference type="Gene3D" id="1.10.260.40">
    <property type="entry name" value="lambda repressor-like DNA-binding domains"/>
    <property type="match status" value="1"/>
</dbReference>
<evidence type="ECO:0000256" key="1">
    <source>
        <dbReference type="ARBA" id="ARBA00023125"/>
    </source>
</evidence>
<dbReference type="PANTHER" id="PTHR46797:SF1">
    <property type="entry name" value="METHYLPHOSPHONATE SYNTHASE"/>
    <property type="match status" value="1"/>
</dbReference>
<dbReference type="PANTHER" id="PTHR46797">
    <property type="entry name" value="HTH-TYPE TRANSCRIPTIONAL REGULATOR"/>
    <property type="match status" value="1"/>
</dbReference>
<reference evidence="3 4" key="1">
    <citation type="submission" date="2020-08" db="EMBL/GenBank/DDBJ databases">
        <title>A Genomic Blueprint of the Chicken Gut Microbiome.</title>
        <authorList>
            <person name="Gilroy R."/>
            <person name="Ravi A."/>
            <person name="Getino M."/>
            <person name="Pursley I."/>
            <person name="Horton D.L."/>
            <person name="Alikhan N.-F."/>
            <person name="Baker D."/>
            <person name="Gharbi K."/>
            <person name="Hall N."/>
            <person name="Watson M."/>
            <person name="Adriaenssens E.M."/>
            <person name="Foster-Nyarko E."/>
            <person name="Jarju S."/>
            <person name="Secka A."/>
            <person name="Antonio M."/>
            <person name="Oren A."/>
            <person name="Chaudhuri R."/>
            <person name="La Ragione R.M."/>
            <person name="Hildebrand F."/>
            <person name="Pallen M.J."/>
        </authorList>
    </citation>
    <scope>NUCLEOTIDE SEQUENCE [LARGE SCALE GENOMIC DNA]</scope>
    <source>
        <strain evidence="3 4">Sa2BVA9</strain>
    </source>
</reference>
<keyword evidence="4" id="KW-1185">Reference proteome</keyword>
<sequence length="147" mass="16566">MEHLNKDIGAKIKQYRKAINMSSTELAQLSDTSQSTISQIENGRPTNIETIIKISKALNVTLFEILPDYVLPEQIEENPEKRQVVALLNQLSEGEIKTIQTLLSTNIYPVLKSILPLVKAIDDLNEEERTLINKIVYSLANNLHIKG</sequence>
<name>A0ABR8T5S0_9BACL</name>
<keyword evidence="1" id="KW-0238">DNA-binding</keyword>
<feature type="domain" description="HTH cro/C1-type" evidence="2">
    <location>
        <begin position="12"/>
        <end position="65"/>
    </location>
</feature>
<dbReference type="SMART" id="SM00530">
    <property type="entry name" value="HTH_XRE"/>
    <property type="match status" value="1"/>
</dbReference>
<dbReference type="InterPro" id="IPR010982">
    <property type="entry name" value="Lambda_DNA-bd_dom_sf"/>
</dbReference>
<dbReference type="InterPro" id="IPR001387">
    <property type="entry name" value="Cro/C1-type_HTH"/>
</dbReference>
<evidence type="ECO:0000313" key="4">
    <source>
        <dbReference type="Proteomes" id="UP000608071"/>
    </source>
</evidence>
<evidence type="ECO:0000313" key="3">
    <source>
        <dbReference type="EMBL" id="MBD7971120.1"/>
    </source>
</evidence>
<dbReference type="Pfam" id="PF01381">
    <property type="entry name" value="HTH_3"/>
    <property type="match status" value="1"/>
</dbReference>
<proteinExistence type="predicted"/>
<organism evidence="3 4">
    <name type="scientific">Paenibacillus gallinarum</name>
    <dbReference type="NCBI Taxonomy" id="2762232"/>
    <lineage>
        <taxon>Bacteria</taxon>
        <taxon>Bacillati</taxon>
        <taxon>Bacillota</taxon>
        <taxon>Bacilli</taxon>
        <taxon>Bacillales</taxon>
        <taxon>Paenibacillaceae</taxon>
        <taxon>Paenibacillus</taxon>
    </lineage>
</organism>
<comment type="caution">
    <text evidence="3">The sequence shown here is derived from an EMBL/GenBank/DDBJ whole genome shotgun (WGS) entry which is preliminary data.</text>
</comment>
<dbReference type="Proteomes" id="UP000608071">
    <property type="component" value="Unassembled WGS sequence"/>
</dbReference>
<dbReference type="SUPFAM" id="SSF47413">
    <property type="entry name" value="lambda repressor-like DNA-binding domains"/>
    <property type="match status" value="1"/>
</dbReference>
<dbReference type="PROSITE" id="PS50943">
    <property type="entry name" value="HTH_CROC1"/>
    <property type="match status" value="1"/>
</dbReference>
<accession>A0ABR8T5S0</accession>
<dbReference type="RefSeq" id="WP_191804786.1">
    <property type="nucleotide sequence ID" value="NZ_JACSQL010000020.1"/>
</dbReference>